<dbReference type="GO" id="GO:0016192">
    <property type="term" value="P:vesicle-mediated transport"/>
    <property type="evidence" value="ECO:0000318"/>
    <property type="project" value="GO_Central"/>
</dbReference>
<keyword evidence="1" id="KW-0472">Membrane</keyword>
<reference evidence="2 4" key="2">
    <citation type="journal article" date="2014" name="BMC Genomics">
        <title>An improved genome release (version Mt4.0) for the model legume Medicago truncatula.</title>
        <authorList>
            <person name="Tang H."/>
            <person name="Krishnakumar V."/>
            <person name="Bidwell S."/>
            <person name="Rosen B."/>
            <person name="Chan A."/>
            <person name="Zhou S."/>
            <person name="Gentzbittel L."/>
            <person name="Childs K.L."/>
            <person name="Yandell M."/>
            <person name="Gundlach H."/>
            <person name="Mayer K.F."/>
            <person name="Schwartz D.C."/>
            <person name="Town C.D."/>
        </authorList>
    </citation>
    <scope>GENOME REANNOTATION</scope>
    <source>
        <strain evidence="3 4">cv. Jemalong A17</strain>
    </source>
</reference>
<feature type="transmembrane region" description="Helical" evidence="1">
    <location>
        <begin position="48"/>
        <end position="67"/>
    </location>
</feature>
<name>G7LGK2_MEDTR</name>
<keyword evidence="4" id="KW-1185">Reference proteome</keyword>
<sequence length="94" mass="10728">MIPLPNPTQPPVTKFPSIFNILSRRLTSLPSYLICSSPFAKSSHNPTLITNLLYLCVNYLVLIMFAFEVSLIVHPFSLLVLLEIIVMWPFFLSF</sequence>
<proteinExistence type="predicted"/>
<dbReference type="GO" id="GO:0005783">
    <property type="term" value="C:endoplasmic reticulum"/>
    <property type="evidence" value="ECO:0000318"/>
    <property type="project" value="GO_Central"/>
</dbReference>
<dbReference type="EMBL" id="CM001219">
    <property type="protein sequence ID" value="AES72309.1"/>
    <property type="molecule type" value="Genomic_DNA"/>
</dbReference>
<dbReference type="PaxDb" id="3880-AES72309"/>
<evidence type="ECO:0000313" key="4">
    <source>
        <dbReference type="Proteomes" id="UP000002051"/>
    </source>
</evidence>
<reference evidence="3" key="3">
    <citation type="submission" date="2015-04" db="UniProtKB">
        <authorList>
            <consortium name="EnsemblPlants"/>
        </authorList>
    </citation>
    <scope>IDENTIFICATION</scope>
    <source>
        <strain evidence="3">cv. Jemalong A17</strain>
    </source>
</reference>
<evidence type="ECO:0000313" key="3">
    <source>
        <dbReference type="EnsemblPlants" id="AES72309"/>
    </source>
</evidence>
<dbReference type="EnsemblPlants" id="AES72309">
    <property type="protein sequence ID" value="AES72309"/>
    <property type="gene ID" value="MTR_3g088490"/>
</dbReference>
<keyword evidence="1" id="KW-0812">Transmembrane</keyword>
<gene>
    <name evidence="2" type="ordered locus">MTR_3g088490</name>
</gene>
<feature type="transmembrane region" description="Helical" evidence="1">
    <location>
        <begin position="73"/>
        <end position="92"/>
    </location>
</feature>
<keyword evidence="1" id="KW-1133">Transmembrane helix</keyword>
<protein>
    <submittedName>
        <fullName evidence="2">PRA1 family protein</fullName>
    </submittedName>
</protein>
<evidence type="ECO:0000256" key="1">
    <source>
        <dbReference type="SAM" id="Phobius"/>
    </source>
</evidence>
<evidence type="ECO:0000313" key="2">
    <source>
        <dbReference type="EMBL" id="AES72309.1"/>
    </source>
</evidence>
<dbReference type="AlphaFoldDB" id="G7LGK2"/>
<accession>G7LGK2</accession>
<dbReference type="Proteomes" id="UP000002051">
    <property type="component" value="Chromosome 3"/>
</dbReference>
<organism evidence="2 4">
    <name type="scientific">Medicago truncatula</name>
    <name type="common">Barrel medic</name>
    <name type="synonym">Medicago tribuloides</name>
    <dbReference type="NCBI Taxonomy" id="3880"/>
    <lineage>
        <taxon>Eukaryota</taxon>
        <taxon>Viridiplantae</taxon>
        <taxon>Streptophyta</taxon>
        <taxon>Embryophyta</taxon>
        <taxon>Tracheophyta</taxon>
        <taxon>Spermatophyta</taxon>
        <taxon>Magnoliopsida</taxon>
        <taxon>eudicotyledons</taxon>
        <taxon>Gunneridae</taxon>
        <taxon>Pentapetalae</taxon>
        <taxon>rosids</taxon>
        <taxon>fabids</taxon>
        <taxon>Fabales</taxon>
        <taxon>Fabaceae</taxon>
        <taxon>Papilionoideae</taxon>
        <taxon>50 kb inversion clade</taxon>
        <taxon>NPAAA clade</taxon>
        <taxon>Hologalegina</taxon>
        <taxon>IRL clade</taxon>
        <taxon>Trifolieae</taxon>
        <taxon>Medicago</taxon>
    </lineage>
</organism>
<dbReference type="GO" id="GO:0005794">
    <property type="term" value="C:Golgi apparatus"/>
    <property type="evidence" value="ECO:0000318"/>
    <property type="project" value="GO_Central"/>
</dbReference>
<reference evidence="2 4" key="1">
    <citation type="journal article" date="2011" name="Nature">
        <title>The Medicago genome provides insight into the evolution of rhizobial symbioses.</title>
        <authorList>
            <person name="Young N.D."/>
            <person name="Debelle F."/>
            <person name="Oldroyd G.E."/>
            <person name="Geurts R."/>
            <person name="Cannon S.B."/>
            <person name="Udvardi M.K."/>
            <person name="Benedito V.A."/>
            <person name="Mayer K.F."/>
            <person name="Gouzy J."/>
            <person name="Schoof H."/>
            <person name="Van de Peer Y."/>
            <person name="Proost S."/>
            <person name="Cook D.R."/>
            <person name="Meyers B.C."/>
            <person name="Spannagl M."/>
            <person name="Cheung F."/>
            <person name="De Mita S."/>
            <person name="Krishnakumar V."/>
            <person name="Gundlach H."/>
            <person name="Zhou S."/>
            <person name="Mudge J."/>
            <person name="Bharti A.K."/>
            <person name="Murray J.D."/>
            <person name="Naoumkina M.A."/>
            <person name="Rosen B."/>
            <person name="Silverstein K.A."/>
            <person name="Tang H."/>
            <person name="Rombauts S."/>
            <person name="Zhao P.X."/>
            <person name="Zhou P."/>
            <person name="Barbe V."/>
            <person name="Bardou P."/>
            <person name="Bechner M."/>
            <person name="Bellec A."/>
            <person name="Berger A."/>
            <person name="Berges H."/>
            <person name="Bidwell S."/>
            <person name="Bisseling T."/>
            <person name="Choisne N."/>
            <person name="Couloux A."/>
            <person name="Denny R."/>
            <person name="Deshpande S."/>
            <person name="Dai X."/>
            <person name="Doyle J.J."/>
            <person name="Dudez A.M."/>
            <person name="Farmer A.D."/>
            <person name="Fouteau S."/>
            <person name="Franken C."/>
            <person name="Gibelin C."/>
            <person name="Gish J."/>
            <person name="Goldstein S."/>
            <person name="Gonzalez A.J."/>
            <person name="Green P.J."/>
            <person name="Hallab A."/>
            <person name="Hartog M."/>
            <person name="Hua A."/>
            <person name="Humphray S.J."/>
            <person name="Jeong D.H."/>
            <person name="Jing Y."/>
            <person name="Jocker A."/>
            <person name="Kenton S.M."/>
            <person name="Kim D.J."/>
            <person name="Klee K."/>
            <person name="Lai H."/>
            <person name="Lang C."/>
            <person name="Lin S."/>
            <person name="Macmil S.L."/>
            <person name="Magdelenat G."/>
            <person name="Matthews L."/>
            <person name="McCorrison J."/>
            <person name="Monaghan E.L."/>
            <person name="Mun J.H."/>
            <person name="Najar F.Z."/>
            <person name="Nicholson C."/>
            <person name="Noirot C."/>
            <person name="O'Bleness M."/>
            <person name="Paule C.R."/>
            <person name="Poulain J."/>
            <person name="Prion F."/>
            <person name="Qin B."/>
            <person name="Qu C."/>
            <person name="Retzel E.F."/>
            <person name="Riddle C."/>
            <person name="Sallet E."/>
            <person name="Samain S."/>
            <person name="Samson N."/>
            <person name="Sanders I."/>
            <person name="Saurat O."/>
            <person name="Scarpelli C."/>
            <person name="Schiex T."/>
            <person name="Segurens B."/>
            <person name="Severin A.J."/>
            <person name="Sherrier D.J."/>
            <person name="Shi R."/>
            <person name="Sims S."/>
            <person name="Singer S.R."/>
            <person name="Sinharoy S."/>
            <person name="Sterck L."/>
            <person name="Viollet A."/>
            <person name="Wang B.B."/>
            <person name="Wang K."/>
            <person name="Wang M."/>
            <person name="Wang X."/>
            <person name="Warfsmann J."/>
            <person name="Weissenbach J."/>
            <person name="White D.D."/>
            <person name="White J.D."/>
            <person name="Wiley G.B."/>
            <person name="Wincker P."/>
            <person name="Xing Y."/>
            <person name="Yang L."/>
            <person name="Yao Z."/>
            <person name="Ying F."/>
            <person name="Zhai J."/>
            <person name="Zhou L."/>
            <person name="Zuber A."/>
            <person name="Denarie J."/>
            <person name="Dixon R.A."/>
            <person name="May G.D."/>
            <person name="Schwartz D.C."/>
            <person name="Rogers J."/>
            <person name="Quetier F."/>
            <person name="Town C.D."/>
            <person name="Roe B.A."/>
        </authorList>
    </citation>
    <scope>NUCLEOTIDE SEQUENCE [LARGE SCALE GENOMIC DNA]</scope>
    <source>
        <strain evidence="2">A17</strain>
        <strain evidence="3 4">cv. Jemalong A17</strain>
    </source>
</reference>
<dbReference type="HOGENOM" id="CLU_2389510_0_0_1"/>